<evidence type="ECO:0000256" key="3">
    <source>
        <dbReference type="ARBA" id="ARBA00022475"/>
    </source>
</evidence>
<accession>A0A1B6HB39</accession>
<keyword evidence="2" id="KW-0813">Transport</keyword>
<protein>
    <recommendedName>
        <fullName evidence="9">Major facilitator superfamily (MFS) profile domain-containing protein</fullName>
    </recommendedName>
</protein>
<feature type="transmembrane region" description="Helical" evidence="8">
    <location>
        <begin position="259"/>
        <end position="280"/>
    </location>
</feature>
<dbReference type="InterPro" id="IPR050549">
    <property type="entry name" value="MFS_Trehalose_Transporter"/>
</dbReference>
<dbReference type="GO" id="GO:0005886">
    <property type="term" value="C:plasma membrane"/>
    <property type="evidence" value="ECO:0007669"/>
    <property type="project" value="UniProtKB-SubCell"/>
</dbReference>
<keyword evidence="5 8" id="KW-0812">Transmembrane</keyword>
<evidence type="ECO:0000256" key="2">
    <source>
        <dbReference type="ARBA" id="ARBA00022448"/>
    </source>
</evidence>
<evidence type="ECO:0000256" key="5">
    <source>
        <dbReference type="ARBA" id="ARBA00022692"/>
    </source>
</evidence>
<evidence type="ECO:0000256" key="1">
    <source>
        <dbReference type="ARBA" id="ARBA00004651"/>
    </source>
</evidence>
<feature type="transmembrane region" description="Helical" evidence="8">
    <location>
        <begin position="90"/>
        <end position="109"/>
    </location>
</feature>
<dbReference type="GO" id="GO:0022857">
    <property type="term" value="F:transmembrane transporter activity"/>
    <property type="evidence" value="ECO:0007669"/>
    <property type="project" value="InterPro"/>
</dbReference>
<evidence type="ECO:0000256" key="8">
    <source>
        <dbReference type="SAM" id="Phobius"/>
    </source>
</evidence>
<keyword evidence="7 8" id="KW-0472">Membrane</keyword>
<dbReference type="PANTHER" id="PTHR48021:SF46">
    <property type="entry name" value="MAJOR FACILITATOR SUPERFAMILY (MFS) PROFILE DOMAIN-CONTAINING PROTEIN"/>
    <property type="match status" value="1"/>
</dbReference>
<keyword evidence="4" id="KW-0762">Sugar transport</keyword>
<evidence type="ECO:0000256" key="7">
    <source>
        <dbReference type="ARBA" id="ARBA00023136"/>
    </source>
</evidence>
<dbReference type="InterPro" id="IPR005829">
    <property type="entry name" value="Sugar_transporter_CS"/>
</dbReference>
<dbReference type="InterPro" id="IPR020846">
    <property type="entry name" value="MFS_dom"/>
</dbReference>
<feature type="transmembrane region" description="Helical" evidence="8">
    <location>
        <begin position="324"/>
        <end position="345"/>
    </location>
</feature>
<feature type="transmembrane region" description="Helical" evidence="8">
    <location>
        <begin position="172"/>
        <end position="193"/>
    </location>
</feature>
<name>A0A1B6HB39_9HEMI</name>
<evidence type="ECO:0000256" key="6">
    <source>
        <dbReference type="ARBA" id="ARBA00022989"/>
    </source>
</evidence>
<sequence>MKLRILPNQPQSLAVVRQYMVAVSASLPFAVAGSVVAWPSPILPKMLAQEAPISMNIREIAWMVSLLYLGNLTSPIPAEYLADSYGRRKILLYTGLVSVMSWLMILFATNSTHLFVARFLAGLQFGMIATVQPIYIGEISQPDIRGTLNTFNNFMFGTGSLFSFVVGPFVSYYTFALVSLVFPLLFLLTFLFMPESPYYSLMKNRTENARESLFWLRGDLNRIELESELNQIERTVQNQMQRPGSFGDLFATKSARKAIVINIAFSIIKRLTGAGVIMTFGSVSLPHRTFGVINPDECMIILGMFNVLSSFLVTLVADMFSQKHLLIVSCSGCCVTTLVLSVWFFSRPELRFRHKPVRVFSIVNIFSS</sequence>
<dbReference type="AlphaFoldDB" id="A0A1B6HB39"/>
<dbReference type="FunFam" id="1.20.1250.20:FF:000218">
    <property type="entry name" value="facilitated trehalose transporter Tret1"/>
    <property type="match status" value="1"/>
</dbReference>
<dbReference type="Gene3D" id="1.20.1250.20">
    <property type="entry name" value="MFS general substrate transporter like domains"/>
    <property type="match status" value="1"/>
</dbReference>
<dbReference type="PROSITE" id="PS50850">
    <property type="entry name" value="MFS"/>
    <property type="match status" value="1"/>
</dbReference>
<feature type="transmembrane region" description="Helical" evidence="8">
    <location>
        <begin position="300"/>
        <end position="317"/>
    </location>
</feature>
<proteinExistence type="predicted"/>
<dbReference type="InterPro" id="IPR036259">
    <property type="entry name" value="MFS_trans_sf"/>
</dbReference>
<feature type="transmembrane region" description="Helical" evidence="8">
    <location>
        <begin position="21"/>
        <end position="40"/>
    </location>
</feature>
<dbReference type="SUPFAM" id="SSF103473">
    <property type="entry name" value="MFS general substrate transporter"/>
    <property type="match status" value="1"/>
</dbReference>
<comment type="subcellular location">
    <subcellularLocation>
        <location evidence="1">Cell membrane</location>
        <topology evidence="1">Multi-pass membrane protein</topology>
    </subcellularLocation>
</comment>
<evidence type="ECO:0000313" key="10">
    <source>
        <dbReference type="EMBL" id="JAS71916.1"/>
    </source>
</evidence>
<gene>
    <name evidence="10" type="ORF">g.13186</name>
</gene>
<evidence type="ECO:0000256" key="4">
    <source>
        <dbReference type="ARBA" id="ARBA00022597"/>
    </source>
</evidence>
<reference evidence="10" key="1">
    <citation type="submission" date="2015-11" db="EMBL/GenBank/DDBJ databases">
        <title>De novo transcriptome assembly of four potential Pierce s Disease insect vectors from Arizona vineyards.</title>
        <authorList>
            <person name="Tassone E.E."/>
        </authorList>
    </citation>
    <scope>NUCLEOTIDE SEQUENCE</scope>
</reference>
<feature type="domain" description="Major facilitator superfamily (MFS) profile" evidence="9">
    <location>
        <begin position="18"/>
        <end position="368"/>
    </location>
</feature>
<dbReference type="Pfam" id="PF00083">
    <property type="entry name" value="Sugar_tr"/>
    <property type="match status" value="1"/>
</dbReference>
<dbReference type="PROSITE" id="PS00217">
    <property type="entry name" value="SUGAR_TRANSPORT_2"/>
    <property type="match status" value="1"/>
</dbReference>
<organism evidence="10">
    <name type="scientific">Homalodisca liturata</name>
    <dbReference type="NCBI Taxonomy" id="320908"/>
    <lineage>
        <taxon>Eukaryota</taxon>
        <taxon>Metazoa</taxon>
        <taxon>Ecdysozoa</taxon>
        <taxon>Arthropoda</taxon>
        <taxon>Hexapoda</taxon>
        <taxon>Insecta</taxon>
        <taxon>Pterygota</taxon>
        <taxon>Neoptera</taxon>
        <taxon>Paraneoptera</taxon>
        <taxon>Hemiptera</taxon>
        <taxon>Auchenorrhyncha</taxon>
        <taxon>Membracoidea</taxon>
        <taxon>Cicadellidae</taxon>
        <taxon>Cicadellinae</taxon>
        <taxon>Proconiini</taxon>
        <taxon>Homalodisca</taxon>
    </lineage>
</organism>
<evidence type="ECO:0000259" key="9">
    <source>
        <dbReference type="PROSITE" id="PS50850"/>
    </source>
</evidence>
<dbReference type="PANTHER" id="PTHR48021">
    <property type="match status" value="1"/>
</dbReference>
<keyword evidence="6 8" id="KW-1133">Transmembrane helix</keyword>
<dbReference type="EMBL" id="GECU01035790">
    <property type="protein sequence ID" value="JAS71916.1"/>
    <property type="molecule type" value="Transcribed_RNA"/>
</dbReference>
<keyword evidence="3" id="KW-1003">Cell membrane</keyword>
<dbReference type="InterPro" id="IPR005828">
    <property type="entry name" value="MFS_sugar_transport-like"/>
</dbReference>
<feature type="transmembrane region" description="Helical" evidence="8">
    <location>
        <begin position="115"/>
        <end position="136"/>
    </location>
</feature>